<dbReference type="RefSeq" id="WP_378051569.1">
    <property type="nucleotide sequence ID" value="NZ_JBHMDN010000034.1"/>
</dbReference>
<evidence type="ECO:0000313" key="3">
    <source>
        <dbReference type="Proteomes" id="UP001596378"/>
    </source>
</evidence>
<organism evidence="2 3">
    <name type="scientific">Cohnella cellulosilytica</name>
    <dbReference type="NCBI Taxonomy" id="986710"/>
    <lineage>
        <taxon>Bacteria</taxon>
        <taxon>Bacillati</taxon>
        <taxon>Bacillota</taxon>
        <taxon>Bacilli</taxon>
        <taxon>Bacillales</taxon>
        <taxon>Paenibacillaceae</taxon>
        <taxon>Cohnella</taxon>
    </lineage>
</organism>
<keyword evidence="3" id="KW-1185">Reference proteome</keyword>
<dbReference type="EMBL" id="JBHTAI010000007">
    <property type="protein sequence ID" value="MFC7149402.1"/>
    <property type="molecule type" value="Genomic_DNA"/>
</dbReference>
<dbReference type="SUPFAM" id="SSF47336">
    <property type="entry name" value="ACP-like"/>
    <property type="match status" value="1"/>
</dbReference>
<protein>
    <submittedName>
        <fullName evidence="2">Acyl carrier protein</fullName>
    </submittedName>
</protein>
<proteinExistence type="predicted"/>
<name>A0ABW2FAX6_9BACL</name>
<dbReference type="PROSITE" id="PS50075">
    <property type="entry name" value="CARRIER"/>
    <property type="match status" value="1"/>
</dbReference>
<evidence type="ECO:0000259" key="1">
    <source>
        <dbReference type="PROSITE" id="PS50075"/>
    </source>
</evidence>
<dbReference type="InterPro" id="IPR009081">
    <property type="entry name" value="PP-bd_ACP"/>
</dbReference>
<sequence length="93" mass="10374">MDADDLLKELIVRNAAMPCRKDDIADGTDLVNDLALDSMSIVNLFADLEEAFDIEIDVREMTLPIMSRYGRFREFVQVKSARTAAAAGREHGV</sequence>
<feature type="domain" description="Carrier" evidence="1">
    <location>
        <begin position="1"/>
        <end position="83"/>
    </location>
</feature>
<comment type="caution">
    <text evidence="2">The sequence shown here is derived from an EMBL/GenBank/DDBJ whole genome shotgun (WGS) entry which is preliminary data.</text>
</comment>
<reference evidence="3" key="1">
    <citation type="journal article" date="2019" name="Int. J. Syst. Evol. Microbiol.">
        <title>The Global Catalogue of Microorganisms (GCM) 10K type strain sequencing project: providing services to taxonomists for standard genome sequencing and annotation.</title>
        <authorList>
            <consortium name="The Broad Institute Genomics Platform"/>
            <consortium name="The Broad Institute Genome Sequencing Center for Infectious Disease"/>
            <person name="Wu L."/>
            <person name="Ma J."/>
        </authorList>
    </citation>
    <scope>NUCLEOTIDE SEQUENCE [LARGE SCALE GENOMIC DNA]</scope>
    <source>
        <strain evidence="3">KCTC 12907</strain>
    </source>
</reference>
<dbReference type="Gene3D" id="1.10.1200.10">
    <property type="entry name" value="ACP-like"/>
    <property type="match status" value="1"/>
</dbReference>
<dbReference type="InterPro" id="IPR036736">
    <property type="entry name" value="ACP-like_sf"/>
</dbReference>
<gene>
    <name evidence="2" type="ORF">ACFQMJ_12765</name>
</gene>
<dbReference type="Proteomes" id="UP001596378">
    <property type="component" value="Unassembled WGS sequence"/>
</dbReference>
<evidence type="ECO:0000313" key="2">
    <source>
        <dbReference type="EMBL" id="MFC7149402.1"/>
    </source>
</evidence>
<accession>A0ABW2FAX6</accession>
<dbReference type="Pfam" id="PF00550">
    <property type="entry name" value="PP-binding"/>
    <property type="match status" value="1"/>
</dbReference>